<dbReference type="PANTHER" id="PTHR11134">
    <property type="entry name" value="ADAPTOR COMPLEX SUBUNIT BETA FAMILY MEMBER"/>
    <property type="match status" value="1"/>
</dbReference>
<reference evidence="8" key="1">
    <citation type="submission" date="2021-02" db="EMBL/GenBank/DDBJ databases">
        <authorList>
            <person name="Dougan E. K."/>
            <person name="Rhodes N."/>
            <person name="Thang M."/>
            <person name="Chan C."/>
        </authorList>
    </citation>
    <scope>NUCLEOTIDE SEQUENCE</scope>
</reference>
<dbReference type="OrthoDB" id="10254310at2759"/>
<dbReference type="AlphaFoldDB" id="A0A812LET1"/>
<gene>
    <name evidence="8" type="primary">BETAA-AD</name>
    <name evidence="8" type="ORF">SNAT2548_LOCUS11326</name>
</gene>
<evidence type="ECO:0000256" key="6">
    <source>
        <dbReference type="SAM" id="MobiDB-lite"/>
    </source>
</evidence>
<comment type="caution">
    <text evidence="8">The sequence shown here is derived from an EMBL/GenBank/DDBJ whole genome shotgun (WGS) entry which is preliminary data.</text>
</comment>
<keyword evidence="5" id="KW-0472">Membrane</keyword>
<sequence>MSMQVFAGDFKQFFCRYNEPSYIKQVKIDILTMLADFNSAEHVVTELSEYVTDVDAEIARRAIRAIGKIAVHVPSTSEMIVTSLTGLLELDIDYVCTEAAVVMKDLVRKYPEQFQQASGAVQKCLRIVTEPDGKSALLWILGEYGLLIEDAPYLLEPMIDSFTEESGAVQLEMLTAAVKLFFCRPPEVQKMLGCLMQKAIQECAHPDVRDRALLYYRLLQVSPEEARRVICAPKEVVEEFQEEMDVDLRDRVFDEFNSLSTVYKQPASKFIQVSGSPFVAMKMQPPALPEGMEMPPTPTQPSRVNGQAAAPPEMLPDFASPAPAESADLLGGGLLDDVPAPVQTAPKSSPSSGGDLLGMEDLLGGLGSEVPVAAPPAAPPEFSLAMDASMDGNSFQARWSQLPQLPVLNWPMRPGSASNTGAVEAALRPRGIFVIASGTVGQSMKFYFYARQAGPTQAPAGVWFLLEVIMALAASSCQVTLKVDNAGPTAVDQFQDVLRASLAPFLV</sequence>
<dbReference type="InterPro" id="IPR015151">
    <property type="entry name" value="B-adaptin_app_sub_C"/>
</dbReference>
<keyword evidence="4" id="KW-0653">Protein transport</keyword>
<dbReference type="SMART" id="SM01020">
    <property type="entry name" value="B2-adapt-app_C"/>
    <property type="match status" value="1"/>
</dbReference>
<organism evidence="8 9">
    <name type="scientific">Symbiodinium natans</name>
    <dbReference type="NCBI Taxonomy" id="878477"/>
    <lineage>
        <taxon>Eukaryota</taxon>
        <taxon>Sar</taxon>
        <taxon>Alveolata</taxon>
        <taxon>Dinophyceae</taxon>
        <taxon>Suessiales</taxon>
        <taxon>Symbiodiniaceae</taxon>
        <taxon>Symbiodinium</taxon>
    </lineage>
</organism>
<dbReference type="InterPro" id="IPR012295">
    <property type="entry name" value="TBP_dom_sf"/>
</dbReference>
<dbReference type="InterPro" id="IPR002553">
    <property type="entry name" value="Clathrin/coatomer_adapt-like_N"/>
</dbReference>
<protein>
    <submittedName>
        <fullName evidence="8">BETAA-AD protein</fullName>
    </submittedName>
</protein>
<comment type="similarity">
    <text evidence="2">Belongs to the adaptor complexes large subunit family.</text>
</comment>
<dbReference type="Gene3D" id="1.25.10.10">
    <property type="entry name" value="Leucine-rich Repeat Variant"/>
    <property type="match status" value="1"/>
</dbReference>
<dbReference type="GO" id="GO:0006886">
    <property type="term" value="P:intracellular protein transport"/>
    <property type="evidence" value="ECO:0007669"/>
    <property type="project" value="InterPro"/>
</dbReference>
<name>A0A812LET1_9DINO</name>
<dbReference type="Pfam" id="PF01602">
    <property type="entry name" value="Adaptin_N"/>
    <property type="match status" value="1"/>
</dbReference>
<accession>A0A812LET1</accession>
<dbReference type="GO" id="GO:0030131">
    <property type="term" value="C:clathrin adaptor complex"/>
    <property type="evidence" value="ECO:0007669"/>
    <property type="project" value="InterPro"/>
</dbReference>
<evidence type="ECO:0000313" key="8">
    <source>
        <dbReference type="EMBL" id="CAE7243695.1"/>
    </source>
</evidence>
<evidence type="ECO:0000259" key="7">
    <source>
        <dbReference type="SMART" id="SM01020"/>
    </source>
</evidence>
<keyword evidence="3" id="KW-0813">Transport</keyword>
<evidence type="ECO:0000256" key="4">
    <source>
        <dbReference type="ARBA" id="ARBA00022927"/>
    </source>
</evidence>
<dbReference type="Proteomes" id="UP000604046">
    <property type="component" value="Unassembled WGS sequence"/>
</dbReference>
<dbReference type="Pfam" id="PF09066">
    <property type="entry name" value="B2-adapt-app_C"/>
    <property type="match status" value="1"/>
</dbReference>
<feature type="domain" description="Beta-adaptin appendage C-terminal subdomain" evidence="7">
    <location>
        <begin position="384"/>
        <end position="503"/>
    </location>
</feature>
<comment type="subcellular location">
    <subcellularLocation>
        <location evidence="1">Endomembrane system</location>
    </subcellularLocation>
</comment>
<evidence type="ECO:0000256" key="1">
    <source>
        <dbReference type="ARBA" id="ARBA00004308"/>
    </source>
</evidence>
<proteinExistence type="inferred from homology"/>
<evidence type="ECO:0000256" key="2">
    <source>
        <dbReference type="ARBA" id="ARBA00006613"/>
    </source>
</evidence>
<dbReference type="Gene3D" id="3.30.310.10">
    <property type="entry name" value="TATA-Binding Protein"/>
    <property type="match status" value="1"/>
</dbReference>
<dbReference type="GO" id="GO:0016192">
    <property type="term" value="P:vesicle-mediated transport"/>
    <property type="evidence" value="ECO:0007669"/>
    <property type="project" value="InterPro"/>
</dbReference>
<dbReference type="InterPro" id="IPR011989">
    <property type="entry name" value="ARM-like"/>
</dbReference>
<evidence type="ECO:0000313" key="9">
    <source>
        <dbReference type="Proteomes" id="UP000604046"/>
    </source>
</evidence>
<dbReference type="InterPro" id="IPR026739">
    <property type="entry name" value="AP_beta"/>
</dbReference>
<keyword evidence="9" id="KW-1185">Reference proteome</keyword>
<evidence type="ECO:0000256" key="3">
    <source>
        <dbReference type="ARBA" id="ARBA00022448"/>
    </source>
</evidence>
<dbReference type="SUPFAM" id="SSF48371">
    <property type="entry name" value="ARM repeat"/>
    <property type="match status" value="1"/>
</dbReference>
<evidence type="ECO:0000256" key="5">
    <source>
        <dbReference type="ARBA" id="ARBA00023136"/>
    </source>
</evidence>
<dbReference type="InterPro" id="IPR016024">
    <property type="entry name" value="ARM-type_fold"/>
</dbReference>
<feature type="region of interest" description="Disordered" evidence="6">
    <location>
        <begin position="286"/>
        <end position="357"/>
    </location>
</feature>
<dbReference type="EMBL" id="CAJNDS010001002">
    <property type="protein sequence ID" value="CAE7243695.1"/>
    <property type="molecule type" value="Genomic_DNA"/>
</dbReference>
<dbReference type="GO" id="GO:0012505">
    <property type="term" value="C:endomembrane system"/>
    <property type="evidence" value="ECO:0007669"/>
    <property type="project" value="UniProtKB-SubCell"/>
</dbReference>